<evidence type="ECO:0000313" key="12">
    <source>
        <dbReference type="Proteomes" id="UP000070352"/>
    </source>
</evidence>
<evidence type="ECO:0000256" key="6">
    <source>
        <dbReference type="ARBA" id="ARBA00022825"/>
    </source>
</evidence>
<dbReference type="PANTHER" id="PTHR43399:SF4">
    <property type="entry name" value="CELL WALL-ASSOCIATED PROTEASE"/>
    <property type="match status" value="1"/>
</dbReference>
<evidence type="ECO:0000259" key="9">
    <source>
        <dbReference type="Pfam" id="PF00082"/>
    </source>
</evidence>
<reference evidence="11 12" key="1">
    <citation type="submission" date="2016-02" db="EMBL/GenBank/DDBJ databases">
        <title>Draft Genome for Tepidibacillus decaturensis nov. sp. Strain Z9, an Anaerobic, Moderately Thermophilic and Heterotrophic Bacterium from Deep Subsurface of the Illinois Basin, USA.</title>
        <authorList>
            <person name="Dong Y."/>
            <person name="Chang J.Y."/>
            <person name="Sanford R."/>
            <person name="Fouke B.W."/>
        </authorList>
    </citation>
    <scope>NUCLEOTIDE SEQUENCE [LARGE SCALE GENOMIC DNA]</scope>
    <source>
        <strain evidence="11 12">Z9</strain>
    </source>
</reference>
<evidence type="ECO:0000256" key="7">
    <source>
        <dbReference type="PROSITE-ProRule" id="PRU01240"/>
    </source>
</evidence>
<keyword evidence="5 7" id="KW-0378">Hydrolase</keyword>
<feature type="domain" description="Peptidase S8/S53" evidence="9">
    <location>
        <begin position="321"/>
        <end position="564"/>
    </location>
</feature>
<dbReference type="InterPro" id="IPR022398">
    <property type="entry name" value="Peptidase_S8_His-AS"/>
</dbReference>
<dbReference type="InterPro" id="IPR054399">
    <property type="entry name" value="Fervidolysin-like_N_prodom"/>
</dbReference>
<evidence type="ECO:0000256" key="8">
    <source>
        <dbReference type="RuleBase" id="RU003355"/>
    </source>
</evidence>
<dbReference type="InterPro" id="IPR000209">
    <property type="entry name" value="Peptidase_S8/S53_dom"/>
</dbReference>
<dbReference type="PROSITE" id="PS00137">
    <property type="entry name" value="SUBTILASE_HIS"/>
    <property type="match status" value="1"/>
</dbReference>
<evidence type="ECO:0000313" key="11">
    <source>
        <dbReference type="EMBL" id="KXG43215.1"/>
    </source>
</evidence>
<comment type="similarity">
    <text evidence="2 7 8">Belongs to the peptidase S8 family.</text>
</comment>
<keyword evidence="4 7" id="KW-0645">Protease</keyword>
<dbReference type="Gene3D" id="3.40.50.200">
    <property type="entry name" value="Peptidase S8/S53 domain"/>
    <property type="match status" value="1"/>
</dbReference>
<dbReference type="GO" id="GO:0005576">
    <property type="term" value="C:extracellular region"/>
    <property type="evidence" value="ECO:0007669"/>
    <property type="project" value="UniProtKB-SubCell"/>
</dbReference>
<dbReference type="PROSITE" id="PS51892">
    <property type="entry name" value="SUBTILASE"/>
    <property type="match status" value="1"/>
</dbReference>
<dbReference type="STRING" id="1413211.U473_03685"/>
<dbReference type="SUPFAM" id="SSF52743">
    <property type="entry name" value="Subtilisin-like"/>
    <property type="match status" value="1"/>
</dbReference>
<dbReference type="InterPro" id="IPR051048">
    <property type="entry name" value="Peptidase_S8/S53_subtilisin"/>
</dbReference>
<dbReference type="RefSeq" id="WP_068723443.1">
    <property type="nucleotide sequence ID" value="NZ_LSKU01000001.1"/>
</dbReference>
<feature type="active site" description="Charge relay system" evidence="7">
    <location>
        <position position="362"/>
    </location>
</feature>
<dbReference type="Proteomes" id="UP000070352">
    <property type="component" value="Unassembled WGS sequence"/>
</dbReference>
<evidence type="ECO:0000256" key="5">
    <source>
        <dbReference type="ARBA" id="ARBA00022801"/>
    </source>
</evidence>
<dbReference type="PANTHER" id="PTHR43399">
    <property type="entry name" value="SUBTILISIN-RELATED"/>
    <property type="match status" value="1"/>
</dbReference>
<name>A0A135L2K5_9BACI</name>
<dbReference type="AlphaFoldDB" id="A0A135L2K5"/>
<protein>
    <submittedName>
        <fullName evidence="11">Uncharacterized protein</fullName>
    </submittedName>
</protein>
<dbReference type="Pfam" id="PF22148">
    <property type="entry name" value="Fervidolysin_NPro-like"/>
    <property type="match status" value="1"/>
</dbReference>
<dbReference type="PROSITE" id="PS00136">
    <property type="entry name" value="SUBTILASE_ASP"/>
    <property type="match status" value="1"/>
</dbReference>
<organism evidence="11 12">
    <name type="scientific">Tepidibacillus decaturensis</name>
    <dbReference type="NCBI Taxonomy" id="1413211"/>
    <lineage>
        <taxon>Bacteria</taxon>
        <taxon>Bacillati</taxon>
        <taxon>Bacillota</taxon>
        <taxon>Bacilli</taxon>
        <taxon>Bacillales</taxon>
        <taxon>Bacillaceae</taxon>
        <taxon>Tepidibacillus</taxon>
    </lineage>
</organism>
<evidence type="ECO:0000256" key="1">
    <source>
        <dbReference type="ARBA" id="ARBA00004613"/>
    </source>
</evidence>
<dbReference type="GO" id="GO:0006508">
    <property type="term" value="P:proteolysis"/>
    <property type="evidence" value="ECO:0007669"/>
    <property type="project" value="UniProtKB-KW"/>
</dbReference>
<keyword evidence="3" id="KW-0964">Secreted</keyword>
<keyword evidence="6 7" id="KW-0720">Serine protease</keyword>
<dbReference type="Pfam" id="PF00082">
    <property type="entry name" value="Peptidase_S8"/>
    <property type="match status" value="1"/>
</dbReference>
<comment type="caution">
    <text evidence="11">The sequence shown here is derived from an EMBL/GenBank/DDBJ whole genome shotgun (WGS) entry which is preliminary data.</text>
</comment>
<dbReference type="InterPro" id="IPR036852">
    <property type="entry name" value="Peptidase_S8/S53_dom_sf"/>
</dbReference>
<evidence type="ECO:0000256" key="2">
    <source>
        <dbReference type="ARBA" id="ARBA00011073"/>
    </source>
</evidence>
<dbReference type="GO" id="GO:0004252">
    <property type="term" value="F:serine-type endopeptidase activity"/>
    <property type="evidence" value="ECO:0007669"/>
    <property type="project" value="UniProtKB-UniRule"/>
</dbReference>
<dbReference type="InterPro" id="IPR015500">
    <property type="entry name" value="Peptidase_S8_subtilisin-rel"/>
</dbReference>
<evidence type="ECO:0000259" key="10">
    <source>
        <dbReference type="Pfam" id="PF22148"/>
    </source>
</evidence>
<dbReference type="EMBL" id="LSKU01000001">
    <property type="protein sequence ID" value="KXG43215.1"/>
    <property type="molecule type" value="Genomic_DNA"/>
</dbReference>
<dbReference type="CDD" id="cd07484">
    <property type="entry name" value="Peptidases_S8_Thermitase_like"/>
    <property type="match status" value="1"/>
</dbReference>
<feature type="active site" description="Charge relay system" evidence="7">
    <location>
        <position position="516"/>
    </location>
</feature>
<dbReference type="InterPro" id="IPR034084">
    <property type="entry name" value="Thermitase-like_dom"/>
</dbReference>
<dbReference type="PRINTS" id="PR00723">
    <property type="entry name" value="SUBTILISIN"/>
</dbReference>
<dbReference type="InterPro" id="IPR023828">
    <property type="entry name" value="Peptidase_S8_Ser-AS"/>
</dbReference>
<feature type="domain" description="Fervidolysin-like N-terminal prodomain" evidence="10">
    <location>
        <begin position="205"/>
        <end position="276"/>
    </location>
</feature>
<sequence length="611" mass="69290">MTRFIRSIIASGILLGIVISLALPPVTPFTFQSRSLHKTNLNEKMAETDYIIEDAWLTSKMQIQSLIPIIKQELKQMDDSTSSYDQVKKNHSNILSIRLMKQTSLSVKENLDPKRDQIFIQSNKDKSLVYIEVPIFKNNRWNTYQLTLRTPIFSEIEKKQQLRMFTVTHLQNNKWKTIPTKYSSRKRLSLGLEENLPDLRPDQEEKGISHYIQNEVVIKFKKQMNEQNIQAFLKKYQLTTKKRRDHTIIAHCPKRSTKTLIRLLEKDPAIEYVEPHFIYLTNQKPTQLKPLIPNDSLYIDYQWNLPTIFTEQGWELTRGKENMIVAVIDTGVDLNHPEFKEKLVKGYNVINPSLPPMDDDGHGTHVAGIIAANTNNYEGIAGITWYNKIMPVKVLDQSGAGTLFDVAEGVIWATDHGAKIINLSLGNYAESKYLHDAIQYAYSKDVVLVAATGNDNIDELGYPAAYPEVIAVSAVDAQQNRAEFSNYGPYVDVVAPGVNIASTYPGNRYAALSGTSMASPHVTGLAALIRSRNPNLTNKEVIDIIKNTTTDLGAKGKDEYYGYGEINILKAITTSSVNVTPIKTHPQSKTKPKSFFQRWLENLANFQLWKK</sequence>
<dbReference type="InterPro" id="IPR023827">
    <property type="entry name" value="Peptidase_S8_Asp-AS"/>
</dbReference>
<dbReference type="PROSITE" id="PS00138">
    <property type="entry name" value="SUBTILASE_SER"/>
    <property type="match status" value="1"/>
</dbReference>
<comment type="subcellular location">
    <subcellularLocation>
        <location evidence="1">Secreted</location>
    </subcellularLocation>
</comment>
<keyword evidence="12" id="KW-1185">Reference proteome</keyword>
<gene>
    <name evidence="11" type="ORF">U473_03685</name>
</gene>
<evidence type="ECO:0000256" key="3">
    <source>
        <dbReference type="ARBA" id="ARBA00022525"/>
    </source>
</evidence>
<proteinExistence type="inferred from homology"/>
<feature type="active site" description="Charge relay system" evidence="7">
    <location>
        <position position="329"/>
    </location>
</feature>
<accession>A0A135L2K5</accession>
<evidence type="ECO:0000256" key="4">
    <source>
        <dbReference type="ARBA" id="ARBA00022670"/>
    </source>
</evidence>